<dbReference type="EMBL" id="AUSU01003716">
    <property type="protein sequence ID" value="EPS66363.1"/>
    <property type="molecule type" value="Genomic_DNA"/>
</dbReference>
<keyword evidence="1" id="KW-1133">Transmembrane helix</keyword>
<sequence length="234" mass="26348">FIAFSLLWNSKTVLCRPRDPFNSILGVGNIGSWKPQAPEPSQDVITLVLAGNRTRRIDILSHFHKYKGGWNVSNKHYWASVGSTGAVAFLSSALWFVFFGAALTLHYFFKWKMNIRVQESIWWPRICLMLLLVFTSAAMIGTILVSVGQNEFHGEASATLNYVVNQSEYTVQILRNVTQYLSLATTINVAQIFIPSDVKNDIDKLTVDLGTAADTLQRNTNEKSRRIQKAFCNV</sequence>
<keyword evidence="3" id="KW-1185">Reference proteome</keyword>
<evidence type="ECO:0000313" key="2">
    <source>
        <dbReference type="EMBL" id="EPS66363.1"/>
    </source>
</evidence>
<keyword evidence="1" id="KW-0812">Transmembrane</keyword>
<feature type="transmembrane region" description="Helical" evidence="1">
    <location>
        <begin position="121"/>
        <end position="145"/>
    </location>
</feature>
<dbReference type="PANTHER" id="PTHR31414">
    <property type="entry name" value="TRANSMEMBRANE PROTEIN DDB_G0292058"/>
    <property type="match status" value="1"/>
</dbReference>
<dbReference type="PANTHER" id="PTHR31414:SF16">
    <property type="entry name" value="TRANSMEMBRANE PROTEIN"/>
    <property type="match status" value="1"/>
</dbReference>
<organism evidence="2 3">
    <name type="scientific">Genlisea aurea</name>
    <dbReference type="NCBI Taxonomy" id="192259"/>
    <lineage>
        <taxon>Eukaryota</taxon>
        <taxon>Viridiplantae</taxon>
        <taxon>Streptophyta</taxon>
        <taxon>Embryophyta</taxon>
        <taxon>Tracheophyta</taxon>
        <taxon>Spermatophyta</taxon>
        <taxon>Magnoliopsida</taxon>
        <taxon>eudicotyledons</taxon>
        <taxon>Gunneridae</taxon>
        <taxon>Pentapetalae</taxon>
        <taxon>asterids</taxon>
        <taxon>lamiids</taxon>
        <taxon>Lamiales</taxon>
        <taxon>Lentibulariaceae</taxon>
        <taxon>Genlisea</taxon>
    </lineage>
</organism>
<dbReference type="GO" id="GO:0016020">
    <property type="term" value="C:membrane"/>
    <property type="evidence" value="ECO:0007669"/>
    <property type="project" value="TreeGrafter"/>
</dbReference>
<evidence type="ECO:0000256" key="1">
    <source>
        <dbReference type="SAM" id="Phobius"/>
    </source>
</evidence>
<reference evidence="2 3" key="1">
    <citation type="journal article" date="2013" name="BMC Genomics">
        <title>The miniature genome of a carnivorous plant Genlisea aurea contains a low number of genes and short non-coding sequences.</title>
        <authorList>
            <person name="Leushkin E.V."/>
            <person name="Sutormin R.A."/>
            <person name="Nabieva E.R."/>
            <person name="Penin A.A."/>
            <person name="Kondrashov A.S."/>
            <person name="Logacheva M.D."/>
        </authorList>
    </citation>
    <scope>NUCLEOTIDE SEQUENCE [LARGE SCALE GENOMIC DNA]</scope>
</reference>
<keyword evidence="1" id="KW-0472">Membrane</keyword>
<name>S8DT96_9LAMI</name>
<dbReference type="OrthoDB" id="1937321at2759"/>
<feature type="transmembrane region" description="Helical" evidence="1">
    <location>
        <begin position="86"/>
        <end position="109"/>
    </location>
</feature>
<evidence type="ECO:0000313" key="3">
    <source>
        <dbReference type="Proteomes" id="UP000015453"/>
    </source>
</evidence>
<proteinExistence type="predicted"/>
<dbReference type="InterPro" id="IPR040283">
    <property type="entry name" value="DDB_G0292058-like"/>
</dbReference>
<gene>
    <name evidence="2" type="ORF">M569_08415</name>
</gene>
<accession>S8DT96</accession>
<comment type="caution">
    <text evidence="2">The sequence shown here is derived from an EMBL/GenBank/DDBJ whole genome shotgun (WGS) entry which is preliminary data.</text>
</comment>
<dbReference type="Proteomes" id="UP000015453">
    <property type="component" value="Unassembled WGS sequence"/>
</dbReference>
<protein>
    <submittedName>
        <fullName evidence="2">Uncharacterized protein</fullName>
    </submittedName>
</protein>
<feature type="non-terminal residue" evidence="2">
    <location>
        <position position="1"/>
    </location>
</feature>
<dbReference type="AlphaFoldDB" id="S8DT96"/>